<evidence type="ECO:0000256" key="2">
    <source>
        <dbReference type="ARBA" id="ARBA00008193"/>
    </source>
</evidence>
<evidence type="ECO:0000256" key="5">
    <source>
        <dbReference type="ARBA" id="ARBA00022989"/>
    </source>
</evidence>
<proteinExistence type="inferred from homology"/>
<evidence type="ECO:0000256" key="1">
    <source>
        <dbReference type="ARBA" id="ARBA00004651"/>
    </source>
</evidence>
<keyword evidence="4 7" id="KW-0812">Transmembrane</keyword>
<organism evidence="9 10">
    <name type="scientific">Tessaracoccus lubricantis</name>
    <dbReference type="NCBI Taxonomy" id="545543"/>
    <lineage>
        <taxon>Bacteria</taxon>
        <taxon>Bacillati</taxon>
        <taxon>Actinomycetota</taxon>
        <taxon>Actinomycetes</taxon>
        <taxon>Propionibacteriales</taxon>
        <taxon>Propionibacteriaceae</taxon>
        <taxon>Tessaracoccus</taxon>
    </lineage>
</organism>
<feature type="transmembrane region" description="Helical" evidence="7">
    <location>
        <begin position="171"/>
        <end position="187"/>
    </location>
</feature>
<sequence length="231" mass="25149">MLTILWTIGVAAEGMTGALAAGRERMDLFGVIMVAFVTALGGGSIRDILFGHYPLTWVRDPEYVLLVVLAAVVTISVAGIMKYFRQLFLVLDGLGLVVFSILGAQLALEMELGIIIAVVGGVVTGVAGGILRDLFCDRIPLVFREELYASVSVVAVLLFVGLLRIGVAENAAVALTLVIGFALRMLAIRYRWRLPVFDYQDSFVDSRKALRSLVQGLRKLRLLGRRPALEE</sequence>
<dbReference type="Pfam" id="PF03458">
    <property type="entry name" value="Gly_transporter"/>
    <property type="match status" value="2"/>
</dbReference>
<gene>
    <name evidence="9" type="ORF">GCM10025789_20570</name>
</gene>
<evidence type="ECO:0000313" key="10">
    <source>
        <dbReference type="Proteomes" id="UP001501521"/>
    </source>
</evidence>
<dbReference type="EMBL" id="BAABLV010000035">
    <property type="protein sequence ID" value="GAA4901863.1"/>
    <property type="molecule type" value="Genomic_DNA"/>
</dbReference>
<comment type="similarity">
    <text evidence="2">Belongs to the UPF0126 family.</text>
</comment>
<dbReference type="Proteomes" id="UP001501521">
    <property type="component" value="Unassembled WGS sequence"/>
</dbReference>
<evidence type="ECO:0000256" key="4">
    <source>
        <dbReference type="ARBA" id="ARBA00022692"/>
    </source>
</evidence>
<dbReference type="PANTHER" id="PTHR30506:SF3">
    <property type="entry name" value="UPF0126 INNER MEMBRANE PROTEIN YADS-RELATED"/>
    <property type="match status" value="1"/>
</dbReference>
<dbReference type="RefSeq" id="WP_345582521.1">
    <property type="nucleotide sequence ID" value="NZ_BAABLV010000035.1"/>
</dbReference>
<comment type="caution">
    <text evidence="9">The sequence shown here is derived from an EMBL/GenBank/DDBJ whole genome shotgun (WGS) entry which is preliminary data.</text>
</comment>
<evidence type="ECO:0000256" key="6">
    <source>
        <dbReference type="ARBA" id="ARBA00023136"/>
    </source>
</evidence>
<dbReference type="PANTHER" id="PTHR30506">
    <property type="entry name" value="INNER MEMBRANE PROTEIN"/>
    <property type="match status" value="1"/>
</dbReference>
<comment type="subcellular location">
    <subcellularLocation>
        <location evidence="1">Cell membrane</location>
        <topology evidence="1">Multi-pass membrane protein</topology>
    </subcellularLocation>
</comment>
<keyword evidence="5 7" id="KW-1133">Transmembrane helix</keyword>
<keyword evidence="3" id="KW-1003">Cell membrane</keyword>
<keyword evidence="6 7" id="KW-0472">Membrane</keyword>
<feature type="transmembrane region" description="Helical" evidence="7">
    <location>
        <begin position="147"/>
        <end position="165"/>
    </location>
</feature>
<feature type="transmembrane region" description="Helical" evidence="7">
    <location>
        <begin position="114"/>
        <end position="135"/>
    </location>
</feature>
<name>A0ABP9FGW8_9ACTN</name>
<feature type="domain" description="Glycine transporter" evidence="8">
    <location>
        <begin position="90"/>
        <end position="162"/>
    </location>
</feature>
<keyword evidence="10" id="KW-1185">Reference proteome</keyword>
<feature type="domain" description="Glycine transporter" evidence="8">
    <location>
        <begin position="4"/>
        <end position="76"/>
    </location>
</feature>
<evidence type="ECO:0000313" key="9">
    <source>
        <dbReference type="EMBL" id="GAA4901863.1"/>
    </source>
</evidence>
<accession>A0ABP9FGW8</accession>
<reference evidence="10" key="1">
    <citation type="journal article" date="2019" name="Int. J. Syst. Evol. Microbiol.">
        <title>The Global Catalogue of Microorganisms (GCM) 10K type strain sequencing project: providing services to taxonomists for standard genome sequencing and annotation.</title>
        <authorList>
            <consortium name="The Broad Institute Genomics Platform"/>
            <consortium name="The Broad Institute Genome Sequencing Center for Infectious Disease"/>
            <person name="Wu L."/>
            <person name="Ma J."/>
        </authorList>
    </citation>
    <scope>NUCLEOTIDE SEQUENCE [LARGE SCALE GENOMIC DNA]</scope>
    <source>
        <strain evidence="10">JCM 19125</strain>
    </source>
</reference>
<evidence type="ECO:0000256" key="7">
    <source>
        <dbReference type="SAM" id="Phobius"/>
    </source>
</evidence>
<evidence type="ECO:0000256" key="3">
    <source>
        <dbReference type="ARBA" id="ARBA00022475"/>
    </source>
</evidence>
<feature type="transmembrane region" description="Helical" evidence="7">
    <location>
        <begin position="87"/>
        <end position="108"/>
    </location>
</feature>
<dbReference type="InterPro" id="IPR005115">
    <property type="entry name" value="Gly_transporter"/>
</dbReference>
<protein>
    <submittedName>
        <fullName evidence="9">Trimeric intracellular cation channel family protein</fullName>
    </submittedName>
</protein>
<evidence type="ECO:0000259" key="8">
    <source>
        <dbReference type="Pfam" id="PF03458"/>
    </source>
</evidence>
<feature type="transmembrane region" description="Helical" evidence="7">
    <location>
        <begin position="63"/>
        <end position="80"/>
    </location>
</feature>